<dbReference type="RefSeq" id="WP_056975964.1">
    <property type="nucleotide sequence ID" value="NZ_AYYO01000037.1"/>
</dbReference>
<dbReference type="Proteomes" id="UP000051679">
    <property type="component" value="Unassembled WGS sequence"/>
</dbReference>
<dbReference type="GO" id="GO:0003677">
    <property type="term" value="F:DNA binding"/>
    <property type="evidence" value="ECO:0007669"/>
    <property type="project" value="InterPro"/>
</dbReference>
<gene>
    <name evidence="2" type="ORF">FC18_GL001762</name>
</gene>
<dbReference type="SUPFAM" id="SSF52540">
    <property type="entry name" value="P-loop containing nucleoside triphosphate hydrolases"/>
    <property type="match status" value="2"/>
</dbReference>
<dbReference type="AlphaFoldDB" id="A0A0R1ZJB0"/>
<reference evidence="2 3" key="1">
    <citation type="journal article" date="2015" name="Genome Announc.">
        <title>Expanding the biotechnology potential of lactobacilli through comparative genomics of 213 strains and associated genera.</title>
        <authorList>
            <person name="Sun Z."/>
            <person name="Harris H.M."/>
            <person name="McCann A."/>
            <person name="Guo C."/>
            <person name="Argimon S."/>
            <person name="Zhang W."/>
            <person name="Yang X."/>
            <person name="Jeffery I.B."/>
            <person name="Cooney J.C."/>
            <person name="Kagawa T.F."/>
            <person name="Liu W."/>
            <person name="Song Y."/>
            <person name="Salvetti E."/>
            <person name="Wrobel A."/>
            <person name="Rasinkangas P."/>
            <person name="Parkhill J."/>
            <person name="Rea M.C."/>
            <person name="O'Sullivan O."/>
            <person name="Ritari J."/>
            <person name="Douillard F.P."/>
            <person name="Paul Ross R."/>
            <person name="Yang R."/>
            <person name="Briner A.E."/>
            <person name="Felis G.E."/>
            <person name="de Vos W.M."/>
            <person name="Barrangou R."/>
            <person name="Klaenhammer T.R."/>
            <person name="Caufield P.W."/>
            <person name="Cui Y."/>
            <person name="Zhang H."/>
            <person name="O'Toole P.W."/>
        </authorList>
    </citation>
    <scope>NUCLEOTIDE SEQUENCE [LARGE SCALE GENOMIC DNA]</scope>
    <source>
        <strain evidence="2 3">DSM 20505</strain>
    </source>
</reference>
<dbReference type="PANTHER" id="PTHR47396:SF1">
    <property type="entry name" value="ATP-DEPENDENT HELICASE IRC3-RELATED"/>
    <property type="match status" value="1"/>
</dbReference>
<dbReference type="OrthoDB" id="9804145at2"/>
<dbReference type="GO" id="GO:0004386">
    <property type="term" value="F:helicase activity"/>
    <property type="evidence" value="ECO:0007669"/>
    <property type="project" value="UniProtKB-KW"/>
</dbReference>
<dbReference type="Gene3D" id="3.40.50.300">
    <property type="entry name" value="P-loop containing nucleotide triphosphate hydrolases"/>
    <property type="match status" value="1"/>
</dbReference>
<proteinExistence type="predicted"/>
<dbReference type="GO" id="GO:0016787">
    <property type="term" value="F:hydrolase activity"/>
    <property type="evidence" value="ECO:0007669"/>
    <property type="project" value="InterPro"/>
</dbReference>
<dbReference type="GO" id="GO:0005829">
    <property type="term" value="C:cytosol"/>
    <property type="evidence" value="ECO:0007669"/>
    <property type="project" value="TreeGrafter"/>
</dbReference>
<keyword evidence="2" id="KW-0378">Hydrolase</keyword>
<evidence type="ECO:0000259" key="1">
    <source>
        <dbReference type="Pfam" id="PF04851"/>
    </source>
</evidence>
<comment type="caution">
    <text evidence="2">The sequence shown here is derived from an EMBL/GenBank/DDBJ whole genome shotgun (WGS) entry which is preliminary data.</text>
</comment>
<evidence type="ECO:0000313" key="2">
    <source>
        <dbReference type="EMBL" id="KRM55054.1"/>
    </source>
</evidence>
<dbReference type="InterPro" id="IPR006935">
    <property type="entry name" value="Helicase/UvrB_N"/>
</dbReference>
<organism evidence="2 3">
    <name type="scientific">Lacticaseibacillus sharpeae JCM 1186 = DSM 20505</name>
    <dbReference type="NCBI Taxonomy" id="1291052"/>
    <lineage>
        <taxon>Bacteria</taxon>
        <taxon>Bacillati</taxon>
        <taxon>Bacillota</taxon>
        <taxon>Bacilli</taxon>
        <taxon>Lactobacillales</taxon>
        <taxon>Lactobacillaceae</taxon>
        <taxon>Lacticaseibacillus</taxon>
    </lineage>
</organism>
<dbReference type="STRING" id="1291052.FC18_GL001762"/>
<name>A0A0R1ZJB0_9LACO</name>
<dbReference type="GO" id="GO:0005524">
    <property type="term" value="F:ATP binding"/>
    <property type="evidence" value="ECO:0007669"/>
    <property type="project" value="InterPro"/>
</dbReference>
<dbReference type="EMBL" id="AYYO01000037">
    <property type="protein sequence ID" value="KRM55054.1"/>
    <property type="molecule type" value="Genomic_DNA"/>
</dbReference>
<protein>
    <submittedName>
        <fullName evidence="2">Dna or rna helicases of superfamily ii-like protein</fullName>
    </submittedName>
</protein>
<keyword evidence="3" id="KW-1185">Reference proteome</keyword>
<dbReference type="PANTHER" id="PTHR47396">
    <property type="entry name" value="TYPE I RESTRICTION ENZYME ECOKI R PROTEIN"/>
    <property type="match status" value="1"/>
</dbReference>
<sequence>MRVKQFRFQQRAVSEIFNNFEIGKKDIVLEAPTGSGKTVMLLQFMEKVAEIDSRDIAFVWLTPGAGELEEQQWAKASNSSRYLIPQRLDDIWEGGFSRSTVTFINWEAVTNKKTIARRGGDVASIESIVKREKLDGRKFVLVIDEEHRNQTVKAQDVVDMFDAISIIRASATPVEDDSLTAVKVTEGEAIFEHLITRRVVLNEGLSVDNEAADYLYFLDKANAKRLQIQSEYRKIGKNINPLVLIQFPDEKTGKSDLAAASRQERTRLIDEVVDALKNEFNQNDDEIGIWLSDEKINIDSIAKNDNQVNFLLIKQAVSTGWDAPRAKILVKLRLNMDANFTLQTIGRIRRMPEQIHYDNEILDDAYVYSNDINYVNEVLKGHAADKIALYHLNPDVDSDVFKLKSIKKRNTYSADVPTVEKRYVEQLQKELGVIPGQFNKNKELLAKNNYIFGIDVFSKIPEGRISRLEEIVDLPKTDNRVPVVDTRQFGLRVEAVLQAVAAYFHVKQNTRVVRSIMMDLFRAGDQGGVIKQIVSLSAKEWYAFIVNNGPKLRDVAKRMDIRLSGIIGSEQLSFDTISKEVELTDFTLKNPDSYAVHTGVKYDVLPKNVYEGYTTANWVKQSDPERRIERQLEMIPEVKWVYRSKDHGHEFFSITYDANQREFYPDYLVIDRKNNLYIIETKGAKNENIDEYAAGKFKALQQYVVSDVTASSVRFAFVRFDKSAGILKYNNTKWSDNLEVISEWKPLIDLFKN</sequence>
<accession>A0A0R1ZJB0</accession>
<keyword evidence="2" id="KW-0067">ATP-binding</keyword>
<evidence type="ECO:0000313" key="3">
    <source>
        <dbReference type="Proteomes" id="UP000051679"/>
    </source>
</evidence>
<keyword evidence="2" id="KW-0547">Nucleotide-binding</keyword>
<dbReference type="InterPro" id="IPR050742">
    <property type="entry name" value="Helicase_Restrict-Modif_Enz"/>
</dbReference>
<dbReference type="Pfam" id="PF04851">
    <property type="entry name" value="ResIII"/>
    <property type="match status" value="1"/>
</dbReference>
<keyword evidence="2" id="KW-0347">Helicase</keyword>
<dbReference type="PATRIC" id="fig|1291052.5.peg.1804"/>
<feature type="domain" description="Helicase/UvrB N-terminal" evidence="1">
    <location>
        <begin position="7"/>
        <end position="174"/>
    </location>
</feature>
<dbReference type="InterPro" id="IPR027417">
    <property type="entry name" value="P-loop_NTPase"/>
</dbReference>